<accession>A0A940X7K9</accession>
<organism evidence="1 2">
    <name type="scientific">Flavobacterium geliluteum</name>
    <dbReference type="NCBI Taxonomy" id="2816120"/>
    <lineage>
        <taxon>Bacteria</taxon>
        <taxon>Pseudomonadati</taxon>
        <taxon>Bacteroidota</taxon>
        <taxon>Flavobacteriia</taxon>
        <taxon>Flavobacteriales</taxon>
        <taxon>Flavobacteriaceae</taxon>
        <taxon>Flavobacterium</taxon>
    </lineage>
</organism>
<name>A0A940X7K9_9FLAO</name>
<reference evidence="1 2" key="1">
    <citation type="submission" date="2021-03" db="EMBL/GenBank/DDBJ databases">
        <title>Flavobacterium Flabelliformis Sp. Nov. And Flavobacterium Geliluteum Sp. Nov., Two Novel Multidrug Resistant Psychrophilic Species Isolated From Antarctica.</title>
        <authorList>
            <person name="Kralova S."/>
            <person name="Busse H.J."/>
            <person name="Bezdicek M."/>
            <person name="Nykrynova M."/>
            <person name="Kroupova E."/>
            <person name="Krsek D."/>
            <person name="Sedlacek I."/>
        </authorList>
    </citation>
    <scope>NUCLEOTIDE SEQUENCE [LARGE SCALE GENOMIC DNA]</scope>
    <source>
        <strain evidence="1 2">P7388</strain>
    </source>
</reference>
<sequence>MLLKKGSKKALMAVGHKIIKATYHILKNKEEYREPLLQIEKIKERNKQKNVQKFVTQLAGLGFKVRLTPSA</sequence>
<proteinExistence type="predicted"/>
<dbReference type="EMBL" id="JAGFBV010000002">
    <property type="protein sequence ID" value="MBP4136802.1"/>
    <property type="molecule type" value="Genomic_DNA"/>
</dbReference>
<dbReference type="AlphaFoldDB" id="A0A940X7K9"/>
<gene>
    <name evidence="1" type="ORF">J3495_01765</name>
</gene>
<comment type="caution">
    <text evidence="1">The sequence shown here is derived from an EMBL/GenBank/DDBJ whole genome shotgun (WGS) entry which is preliminary data.</text>
</comment>
<evidence type="ECO:0000313" key="1">
    <source>
        <dbReference type="EMBL" id="MBP4136802.1"/>
    </source>
</evidence>
<dbReference type="Proteomes" id="UP000675047">
    <property type="component" value="Unassembled WGS sequence"/>
</dbReference>
<protein>
    <submittedName>
        <fullName evidence="1">Uncharacterized protein</fullName>
    </submittedName>
</protein>
<evidence type="ECO:0000313" key="2">
    <source>
        <dbReference type="Proteomes" id="UP000675047"/>
    </source>
</evidence>
<keyword evidence="2" id="KW-1185">Reference proteome</keyword>